<evidence type="ECO:0000313" key="1">
    <source>
        <dbReference type="EMBL" id="MPM96830.1"/>
    </source>
</evidence>
<organism evidence="1">
    <name type="scientific">bioreactor metagenome</name>
    <dbReference type="NCBI Taxonomy" id="1076179"/>
    <lineage>
        <taxon>unclassified sequences</taxon>
        <taxon>metagenomes</taxon>
        <taxon>ecological metagenomes</taxon>
    </lineage>
</organism>
<name>A0A645E4X0_9ZZZZ</name>
<dbReference type="AlphaFoldDB" id="A0A645E4X0"/>
<protein>
    <submittedName>
        <fullName evidence="1">Uncharacterized protein</fullName>
    </submittedName>
</protein>
<sequence>MRLYGEPNRGVEQLGQESRRRPELRQVFFTQQIDPFAFQQFVKALAVDTADSLSRVRPPRIPGVNGRGDPLLRKVSVRAYLFAAQMIDSRAAFVHPPDPVGGKLQ</sequence>
<gene>
    <name evidence="1" type="ORF">SDC9_143995</name>
</gene>
<reference evidence="1" key="1">
    <citation type="submission" date="2019-08" db="EMBL/GenBank/DDBJ databases">
        <authorList>
            <person name="Kucharzyk K."/>
            <person name="Murdoch R.W."/>
            <person name="Higgins S."/>
            <person name="Loffler F."/>
        </authorList>
    </citation>
    <scope>NUCLEOTIDE SEQUENCE</scope>
</reference>
<dbReference type="EMBL" id="VSSQ01043168">
    <property type="protein sequence ID" value="MPM96830.1"/>
    <property type="molecule type" value="Genomic_DNA"/>
</dbReference>
<proteinExistence type="predicted"/>
<accession>A0A645E4X0</accession>
<comment type="caution">
    <text evidence="1">The sequence shown here is derived from an EMBL/GenBank/DDBJ whole genome shotgun (WGS) entry which is preliminary data.</text>
</comment>